<evidence type="ECO:0000313" key="2">
    <source>
        <dbReference type="EMBL" id="RAK23544.1"/>
    </source>
</evidence>
<protein>
    <submittedName>
        <fullName evidence="2">Uncharacterized protein</fullName>
    </submittedName>
</protein>
<gene>
    <name evidence="2" type="ORF">B0I03_1039</name>
</gene>
<sequence length="125" mass="14482">MLKKLPVTVQALLISIVFFLIQFGIATFLNKIDTTPFLMSYALQFIMTLAILLAMIKIYETAKEQLGFAFLGLSTLKVGISYFFATEYLFQNKVMLETNKINFFITFLFFLSLDVYFTIRLLNKK</sequence>
<keyword evidence="3" id="KW-1185">Reference proteome</keyword>
<keyword evidence="1" id="KW-1133">Transmembrane helix</keyword>
<evidence type="ECO:0000256" key="1">
    <source>
        <dbReference type="SAM" id="Phobius"/>
    </source>
</evidence>
<feature type="transmembrane region" description="Helical" evidence="1">
    <location>
        <begin position="7"/>
        <end position="29"/>
    </location>
</feature>
<feature type="transmembrane region" description="Helical" evidence="1">
    <location>
        <begin position="66"/>
        <end position="85"/>
    </location>
</feature>
<accession>A0A327YQW6</accession>
<keyword evidence="1" id="KW-0472">Membrane</keyword>
<dbReference type="OrthoDB" id="1375605at2"/>
<evidence type="ECO:0000313" key="3">
    <source>
        <dbReference type="Proteomes" id="UP000249620"/>
    </source>
</evidence>
<reference evidence="2 3" key="1">
    <citation type="submission" date="2018-06" db="EMBL/GenBank/DDBJ databases">
        <title>Genomic Encyclopedia of Type Strains, Phase III (KMG-III): the genomes of soil and plant-associated and newly described type strains.</title>
        <authorList>
            <person name="Whitman W."/>
        </authorList>
    </citation>
    <scope>NUCLEOTIDE SEQUENCE [LARGE SCALE GENOMIC DNA]</scope>
    <source>
        <strain evidence="2 3">CGMCC 1.12398</strain>
    </source>
</reference>
<name>A0A327YQW6_9FLAO</name>
<dbReference type="AlphaFoldDB" id="A0A327YQW6"/>
<dbReference type="Proteomes" id="UP000249620">
    <property type="component" value="Unassembled WGS sequence"/>
</dbReference>
<dbReference type="EMBL" id="QLMI01000003">
    <property type="protein sequence ID" value="RAK23544.1"/>
    <property type="molecule type" value="Genomic_DNA"/>
</dbReference>
<feature type="transmembrane region" description="Helical" evidence="1">
    <location>
        <begin position="101"/>
        <end position="122"/>
    </location>
</feature>
<proteinExistence type="predicted"/>
<comment type="caution">
    <text evidence="2">The sequence shown here is derived from an EMBL/GenBank/DDBJ whole genome shotgun (WGS) entry which is preliminary data.</text>
</comment>
<feature type="transmembrane region" description="Helical" evidence="1">
    <location>
        <begin position="41"/>
        <end position="59"/>
    </location>
</feature>
<dbReference type="RefSeq" id="WP_111566385.1">
    <property type="nucleotide sequence ID" value="NZ_QLMI01000003.1"/>
</dbReference>
<keyword evidence="1" id="KW-0812">Transmembrane</keyword>
<organism evidence="2 3">
    <name type="scientific">Flavobacterium aquaticum</name>
    <dbReference type="NCBI Taxonomy" id="1236486"/>
    <lineage>
        <taxon>Bacteria</taxon>
        <taxon>Pseudomonadati</taxon>
        <taxon>Bacteroidota</taxon>
        <taxon>Flavobacteriia</taxon>
        <taxon>Flavobacteriales</taxon>
        <taxon>Flavobacteriaceae</taxon>
        <taxon>Flavobacterium</taxon>
    </lineage>
</organism>